<sequence length="139" mass="14980">MAAAILLAAAQPGFAAGKTHKIAVHVDQSDKTVLNMALNNVQNLKKYYDAQGDTAIIEVVAYGPGLTMLREDASPVKDRIETMSLEIDNLTFSACANTQEAMSRKAGKEVALIEEATIVPSGVARLIELQEQGYTYVRP</sequence>
<protein>
    <submittedName>
        <fullName evidence="1">Uncharacterized protein</fullName>
    </submittedName>
</protein>
<dbReference type="PANTHER" id="PTHR37691:SF1">
    <property type="entry name" value="BLR3518 PROTEIN"/>
    <property type="match status" value="1"/>
</dbReference>
<accession>A0A327JM01</accession>
<organism evidence="1 2">
    <name type="scientific">Rhodobium orientis</name>
    <dbReference type="NCBI Taxonomy" id="34017"/>
    <lineage>
        <taxon>Bacteria</taxon>
        <taxon>Pseudomonadati</taxon>
        <taxon>Pseudomonadota</taxon>
        <taxon>Alphaproteobacteria</taxon>
        <taxon>Hyphomicrobiales</taxon>
        <taxon>Rhodobiaceae</taxon>
        <taxon>Rhodobium</taxon>
    </lineage>
</organism>
<dbReference type="Gene3D" id="3.40.1260.10">
    <property type="entry name" value="DsrEFH-like"/>
    <property type="match status" value="1"/>
</dbReference>
<reference evidence="1 2" key="1">
    <citation type="submission" date="2017-07" db="EMBL/GenBank/DDBJ databases">
        <title>Draft Genome Sequences of Select Purple Nonsulfur Bacteria.</title>
        <authorList>
            <person name="Lasarre B."/>
            <person name="Mckinlay J.B."/>
        </authorList>
    </citation>
    <scope>NUCLEOTIDE SEQUENCE [LARGE SCALE GENOMIC DNA]</scope>
    <source>
        <strain evidence="1 2">DSM 11290</strain>
    </source>
</reference>
<dbReference type="EMBL" id="NPEV01000022">
    <property type="protein sequence ID" value="RAI27121.1"/>
    <property type="molecule type" value="Genomic_DNA"/>
</dbReference>
<gene>
    <name evidence="1" type="ORF">CH339_11515</name>
</gene>
<evidence type="ECO:0000313" key="1">
    <source>
        <dbReference type="EMBL" id="RAI27121.1"/>
    </source>
</evidence>
<dbReference type="OrthoDB" id="5794490at2"/>
<dbReference type="InterPro" id="IPR027396">
    <property type="entry name" value="DsrEFH-like"/>
</dbReference>
<keyword evidence="2" id="KW-1185">Reference proteome</keyword>
<dbReference type="PANTHER" id="PTHR37691">
    <property type="entry name" value="BLR3518 PROTEIN"/>
    <property type="match status" value="1"/>
</dbReference>
<comment type="caution">
    <text evidence="1">The sequence shown here is derived from an EMBL/GenBank/DDBJ whole genome shotgun (WGS) entry which is preliminary data.</text>
</comment>
<dbReference type="SUPFAM" id="SSF75169">
    <property type="entry name" value="DsrEFH-like"/>
    <property type="match status" value="1"/>
</dbReference>
<dbReference type="AlphaFoldDB" id="A0A327JM01"/>
<proteinExistence type="predicted"/>
<name>A0A327JM01_9HYPH</name>
<dbReference type="Proteomes" id="UP000249299">
    <property type="component" value="Unassembled WGS sequence"/>
</dbReference>
<evidence type="ECO:0000313" key="2">
    <source>
        <dbReference type="Proteomes" id="UP000249299"/>
    </source>
</evidence>